<feature type="compositionally biased region" description="Polar residues" evidence="1">
    <location>
        <begin position="77"/>
        <end position="93"/>
    </location>
</feature>
<protein>
    <submittedName>
        <fullName evidence="2">Uncharacterized protein</fullName>
    </submittedName>
</protein>
<sequence>MIRRLLNSYFYPLSFTFHLLALAPLVVHGASVLRLSWSRRCRLETGKPEFKTKSSPTPSRLTVSTFVLSRDCVESSSTETKSDQSLPKASQHSTHLKTTEKRAIKLTSLPGTQVPLEVLPDVQNRDHQKENLWYKATFWRDSTQYFYEGLMMMDRSMIDSASGGALVDKMPVATRHLLSNMASNTH</sequence>
<evidence type="ECO:0000313" key="3">
    <source>
        <dbReference type="Proteomes" id="UP000257109"/>
    </source>
</evidence>
<dbReference type="EMBL" id="QJKJ01005358">
    <property type="protein sequence ID" value="RDX90583.1"/>
    <property type="molecule type" value="Genomic_DNA"/>
</dbReference>
<reference evidence="2" key="1">
    <citation type="submission" date="2018-05" db="EMBL/GenBank/DDBJ databases">
        <title>Draft genome of Mucuna pruriens seed.</title>
        <authorList>
            <person name="Nnadi N.E."/>
            <person name="Vos R."/>
            <person name="Hasami M.H."/>
            <person name="Devisetty U.K."/>
            <person name="Aguiy J.C."/>
        </authorList>
    </citation>
    <scope>NUCLEOTIDE SEQUENCE [LARGE SCALE GENOMIC DNA]</scope>
    <source>
        <strain evidence="2">JCA_2017</strain>
    </source>
</reference>
<dbReference type="AlphaFoldDB" id="A0A371GJS4"/>
<feature type="non-terminal residue" evidence="2">
    <location>
        <position position="1"/>
    </location>
</feature>
<feature type="region of interest" description="Disordered" evidence="1">
    <location>
        <begin position="77"/>
        <end position="97"/>
    </location>
</feature>
<evidence type="ECO:0000313" key="2">
    <source>
        <dbReference type="EMBL" id="RDX90583.1"/>
    </source>
</evidence>
<dbReference type="Proteomes" id="UP000257109">
    <property type="component" value="Unassembled WGS sequence"/>
</dbReference>
<keyword evidence="3" id="KW-1185">Reference proteome</keyword>
<evidence type="ECO:0000256" key="1">
    <source>
        <dbReference type="SAM" id="MobiDB-lite"/>
    </source>
</evidence>
<comment type="caution">
    <text evidence="2">The sequence shown here is derived from an EMBL/GenBank/DDBJ whole genome shotgun (WGS) entry which is preliminary data.</text>
</comment>
<gene>
    <name evidence="2" type="ORF">CR513_27537</name>
</gene>
<accession>A0A371GJS4</accession>
<dbReference type="OrthoDB" id="1689420at2759"/>
<name>A0A371GJS4_MUCPR</name>
<proteinExistence type="predicted"/>
<organism evidence="2 3">
    <name type="scientific">Mucuna pruriens</name>
    <name type="common">Velvet bean</name>
    <name type="synonym">Dolichos pruriens</name>
    <dbReference type="NCBI Taxonomy" id="157652"/>
    <lineage>
        <taxon>Eukaryota</taxon>
        <taxon>Viridiplantae</taxon>
        <taxon>Streptophyta</taxon>
        <taxon>Embryophyta</taxon>
        <taxon>Tracheophyta</taxon>
        <taxon>Spermatophyta</taxon>
        <taxon>Magnoliopsida</taxon>
        <taxon>eudicotyledons</taxon>
        <taxon>Gunneridae</taxon>
        <taxon>Pentapetalae</taxon>
        <taxon>rosids</taxon>
        <taxon>fabids</taxon>
        <taxon>Fabales</taxon>
        <taxon>Fabaceae</taxon>
        <taxon>Papilionoideae</taxon>
        <taxon>50 kb inversion clade</taxon>
        <taxon>NPAAA clade</taxon>
        <taxon>indigoferoid/millettioid clade</taxon>
        <taxon>Phaseoleae</taxon>
        <taxon>Mucuna</taxon>
    </lineage>
</organism>